<feature type="domain" description="FecR protein" evidence="1">
    <location>
        <begin position="6"/>
        <end position="73"/>
    </location>
</feature>
<dbReference type="Gene3D" id="2.60.120.1440">
    <property type="match status" value="1"/>
</dbReference>
<accession>A0A644ZIN8</accession>
<dbReference type="PANTHER" id="PTHR30273">
    <property type="entry name" value="PERIPLASMIC SIGNAL SENSOR AND SIGMA FACTOR ACTIVATOR FECR-RELATED"/>
    <property type="match status" value="1"/>
</dbReference>
<reference evidence="3" key="1">
    <citation type="submission" date="2019-08" db="EMBL/GenBank/DDBJ databases">
        <authorList>
            <person name="Kucharzyk K."/>
            <person name="Murdoch R.W."/>
            <person name="Higgins S."/>
            <person name="Loffler F."/>
        </authorList>
    </citation>
    <scope>NUCLEOTIDE SEQUENCE</scope>
</reference>
<proteinExistence type="predicted"/>
<gene>
    <name evidence="3" type="ORF">SDC9_87403</name>
</gene>
<dbReference type="Pfam" id="PF16344">
    <property type="entry name" value="FecR_C"/>
    <property type="match status" value="1"/>
</dbReference>
<organism evidence="3">
    <name type="scientific">bioreactor metagenome</name>
    <dbReference type="NCBI Taxonomy" id="1076179"/>
    <lineage>
        <taxon>unclassified sequences</taxon>
        <taxon>metagenomes</taxon>
        <taxon>ecological metagenomes</taxon>
    </lineage>
</organism>
<name>A0A644ZIN8_9ZZZZ</name>
<evidence type="ECO:0000259" key="1">
    <source>
        <dbReference type="Pfam" id="PF04773"/>
    </source>
</evidence>
<comment type="caution">
    <text evidence="3">The sequence shown here is derived from an EMBL/GenBank/DDBJ whole genome shotgun (WGS) entry which is preliminary data.</text>
</comment>
<feature type="domain" description="Protein FecR C-terminal" evidence="2">
    <location>
        <begin position="118"/>
        <end position="178"/>
    </location>
</feature>
<dbReference type="InterPro" id="IPR012373">
    <property type="entry name" value="Ferrdict_sens_TM"/>
</dbReference>
<dbReference type="AlphaFoldDB" id="A0A644ZIN8"/>
<evidence type="ECO:0000259" key="2">
    <source>
        <dbReference type="Pfam" id="PF16344"/>
    </source>
</evidence>
<dbReference type="InterPro" id="IPR032508">
    <property type="entry name" value="FecR_C"/>
</dbReference>
<sequence length="182" mass="19767">MQQGAKLKYGKNFGKAERRVSMSGEISFAVARNEALPFVVSTPGAEIRVLGTEFTVLADDAETRLGVVSGTVQFTPESPVIPLLCTAGMTVHYTSVTETVKVVSPGSSMEINGKDRSLVFNNTQLKDVALVLSHFYNVQVELPEEESTLNFTSSFAQKNSIEIVDIINLTLDTHLIIKKGSN</sequence>
<dbReference type="Pfam" id="PF04773">
    <property type="entry name" value="FecR"/>
    <property type="match status" value="1"/>
</dbReference>
<dbReference type="PANTHER" id="PTHR30273:SF2">
    <property type="entry name" value="PROTEIN FECR"/>
    <property type="match status" value="1"/>
</dbReference>
<dbReference type="EMBL" id="VSSQ01009115">
    <property type="protein sequence ID" value="MPM40755.1"/>
    <property type="molecule type" value="Genomic_DNA"/>
</dbReference>
<dbReference type="InterPro" id="IPR006860">
    <property type="entry name" value="FecR"/>
</dbReference>
<evidence type="ECO:0000313" key="3">
    <source>
        <dbReference type="EMBL" id="MPM40755.1"/>
    </source>
</evidence>
<protein>
    <submittedName>
        <fullName evidence="3">Uncharacterized protein</fullName>
    </submittedName>
</protein>
<dbReference type="GO" id="GO:0016989">
    <property type="term" value="F:sigma factor antagonist activity"/>
    <property type="evidence" value="ECO:0007669"/>
    <property type="project" value="TreeGrafter"/>
</dbReference>